<organism evidence="1 2">
    <name type="scientific">Candidatus Woesebacteria bacterium RIFCSPHIGHO2_01_FULL_40_22</name>
    <dbReference type="NCBI Taxonomy" id="1802499"/>
    <lineage>
        <taxon>Bacteria</taxon>
        <taxon>Candidatus Woeseibacteriota</taxon>
    </lineage>
</organism>
<dbReference type="EMBL" id="MGGL01000015">
    <property type="protein sequence ID" value="OGM26194.1"/>
    <property type="molecule type" value="Genomic_DNA"/>
</dbReference>
<evidence type="ECO:0000313" key="1">
    <source>
        <dbReference type="EMBL" id="OGM26194.1"/>
    </source>
</evidence>
<name>A0A1F7YFT0_9BACT</name>
<proteinExistence type="predicted"/>
<reference evidence="1 2" key="1">
    <citation type="journal article" date="2016" name="Nat. Commun.">
        <title>Thousands of microbial genomes shed light on interconnected biogeochemical processes in an aquifer system.</title>
        <authorList>
            <person name="Anantharaman K."/>
            <person name="Brown C.T."/>
            <person name="Hug L.A."/>
            <person name="Sharon I."/>
            <person name="Castelle C.J."/>
            <person name="Probst A.J."/>
            <person name="Thomas B.C."/>
            <person name="Singh A."/>
            <person name="Wilkins M.J."/>
            <person name="Karaoz U."/>
            <person name="Brodie E.L."/>
            <person name="Williams K.H."/>
            <person name="Hubbard S.S."/>
            <person name="Banfield J.F."/>
        </authorList>
    </citation>
    <scope>NUCLEOTIDE SEQUENCE [LARGE SCALE GENOMIC DNA]</scope>
</reference>
<dbReference type="AlphaFoldDB" id="A0A1F7YFT0"/>
<gene>
    <name evidence="1" type="ORF">A2628_02545</name>
</gene>
<sequence length="72" mass="7981">MIERCTNRGGGKPTPTGQTYINLINTQIARGAEITEELRDKLWKHAAIAHNNTQLLESMSRAARSRAIGKGY</sequence>
<dbReference type="Proteomes" id="UP000179221">
    <property type="component" value="Unassembled WGS sequence"/>
</dbReference>
<evidence type="ECO:0000313" key="2">
    <source>
        <dbReference type="Proteomes" id="UP000179221"/>
    </source>
</evidence>
<accession>A0A1F7YFT0</accession>
<comment type="caution">
    <text evidence="1">The sequence shown here is derived from an EMBL/GenBank/DDBJ whole genome shotgun (WGS) entry which is preliminary data.</text>
</comment>
<protein>
    <submittedName>
        <fullName evidence="1">Uncharacterized protein</fullName>
    </submittedName>
</protein>